<name>A0A061H969_9BASI</name>
<dbReference type="HOGENOM" id="CLU_066882_1_1_1"/>
<accession>A0A061H969</accession>
<evidence type="ECO:0000256" key="1">
    <source>
        <dbReference type="SAM" id="MobiDB-lite"/>
    </source>
</evidence>
<feature type="compositionally biased region" description="Low complexity" evidence="1">
    <location>
        <begin position="260"/>
        <end position="279"/>
    </location>
</feature>
<organism evidence="2 3">
    <name type="scientific">Pseudozyma flocculosa PF-1</name>
    <dbReference type="NCBI Taxonomy" id="1277687"/>
    <lineage>
        <taxon>Eukaryota</taxon>
        <taxon>Fungi</taxon>
        <taxon>Dikarya</taxon>
        <taxon>Basidiomycota</taxon>
        <taxon>Ustilaginomycotina</taxon>
        <taxon>Ustilaginomycetes</taxon>
        <taxon>Ustilaginales</taxon>
        <taxon>Ustilaginaceae</taxon>
        <taxon>Pseudozyma</taxon>
    </lineage>
</organism>
<dbReference type="GO" id="GO:0005634">
    <property type="term" value="C:nucleus"/>
    <property type="evidence" value="ECO:0007669"/>
    <property type="project" value="TreeGrafter"/>
</dbReference>
<dbReference type="Proteomes" id="UP000053664">
    <property type="component" value="Unassembled WGS sequence"/>
</dbReference>
<dbReference type="OrthoDB" id="3512845at2759"/>
<dbReference type="GO" id="GO:0003725">
    <property type="term" value="F:double-stranded RNA binding"/>
    <property type="evidence" value="ECO:0007669"/>
    <property type="project" value="TreeGrafter"/>
</dbReference>
<dbReference type="eggNOG" id="KOG0562">
    <property type="taxonomic scope" value="Eukaryota"/>
</dbReference>
<feature type="compositionally biased region" description="Pro residues" evidence="1">
    <location>
        <begin position="286"/>
        <end position="297"/>
    </location>
</feature>
<gene>
    <name evidence="2" type="ORF">PFL1_03844</name>
</gene>
<proteinExistence type="predicted"/>
<dbReference type="PANTHER" id="PTHR12486">
    <property type="entry name" value="APRATAXIN-RELATED"/>
    <property type="match status" value="1"/>
</dbReference>
<feature type="region of interest" description="Disordered" evidence="1">
    <location>
        <begin position="256"/>
        <end position="327"/>
    </location>
</feature>
<evidence type="ECO:0000313" key="3">
    <source>
        <dbReference type="Proteomes" id="UP000053664"/>
    </source>
</evidence>
<dbReference type="EMBL" id="KE361634">
    <property type="protein sequence ID" value="EPQ28540.1"/>
    <property type="molecule type" value="Genomic_DNA"/>
</dbReference>
<protein>
    <recommendedName>
        <fullName evidence="4">Aprataxin C2HE/C2H2/C2HC zinc finger domain-containing protein</fullName>
    </recommendedName>
</protein>
<dbReference type="GO" id="GO:0000012">
    <property type="term" value="P:single strand break repair"/>
    <property type="evidence" value="ECO:0007669"/>
    <property type="project" value="TreeGrafter"/>
</dbReference>
<dbReference type="GO" id="GO:0003697">
    <property type="term" value="F:single-stranded DNA binding"/>
    <property type="evidence" value="ECO:0007669"/>
    <property type="project" value="TreeGrafter"/>
</dbReference>
<dbReference type="SUPFAM" id="SSF54197">
    <property type="entry name" value="HIT-like"/>
    <property type="match status" value="2"/>
</dbReference>
<dbReference type="Pfam" id="PF11969">
    <property type="entry name" value="DcpS_C"/>
    <property type="match status" value="1"/>
</dbReference>
<dbReference type="GO" id="GO:0033699">
    <property type="term" value="F:DNA 5'-adenosine monophosphate hydrolase activity"/>
    <property type="evidence" value="ECO:0007669"/>
    <property type="project" value="TreeGrafter"/>
</dbReference>
<dbReference type="AlphaFoldDB" id="A0A061H969"/>
<evidence type="ECO:0008006" key="4">
    <source>
        <dbReference type="Google" id="ProtNLM"/>
    </source>
</evidence>
<dbReference type="GO" id="GO:0030983">
    <property type="term" value="F:mismatched DNA binding"/>
    <property type="evidence" value="ECO:0007669"/>
    <property type="project" value="TreeGrafter"/>
</dbReference>
<reference evidence="2 3" key="1">
    <citation type="journal article" date="2013" name="Plant Cell">
        <title>The transition from a phytopathogenic smut ancestor to an anamorphic biocontrol agent deciphered by comparative whole-genome analysis.</title>
        <authorList>
            <person name="Lefebvre F."/>
            <person name="Joly D.L."/>
            <person name="Labbe C."/>
            <person name="Teichmann B."/>
            <person name="Linning R."/>
            <person name="Belzile F."/>
            <person name="Bakkeren G."/>
            <person name="Belanger R.R."/>
        </authorList>
    </citation>
    <scope>NUCLEOTIDE SEQUENCE [LARGE SCALE GENOMIC DNA]</scope>
    <source>
        <strain evidence="2 3">PF-1</strain>
    </source>
</reference>
<dbReference type="GO" id="GO:1990165">
    <property type="term" value="F:single-strand break-containing DNA binding"/>
    <property type="evidence" value="ECO:0007669"/>
    <property type="project" value="TreeGrafter"/>
</dbReference>
<evidence type="ECO:0000313" key="2">
    <source>
        <dbReference type="EMBL" id="EPQ28540.1"/>
    </source>
</evidence>
<dbReference type="GeneID" id="19317951"/>
<dbReference type="KEGG" id="pfp:PFL1_03844"/>
<dbReference type="Gene3D" id="3.30.428.10">
    <property type="entry name" value="HIT-like"/>
    <property type="match status" value="1"/>
</dbReference>
<dbReference type="PANTHER" id="PTHR12486:SF4">
    <property type="entry name" value="APRATAXIN"/>
    <property type="match status" value="1"/>
</dbReference>
<dbReference type="RefSeq" id="XP_007879558.1">
    <property type="nucleotide sequence ID" value="XM_007881367.1"/>
</dbReference>
<dbReference type="InterPro" id="IPR036265">
    <property type="entry name" value="HIT-like_sf"/>
</dbReference>
<sequence length="327" mass="35864">MCGKPGATVERVKREAAREARHWTSALTSYAKAVNPANLPPFVLLDHDDKTISIRDSYPKAQYHALVLPRIPFESSIGPSHKIPQLSTSNGRLSSGLSSGNEVPVGALQSLRTLLASPYAAEVIQALRKASDRVVELLRERMRRDHGGKQWTIHRGFHAVPSMDTVHLHVISSDLVSDRLKNKKHYLSFHPDNGFWLSLREAESYIPSKKLPHPDKHYESLLKGPLVSHYDGSTFRYLSELKVHLVEQWRQDLKTRRPVTATASGQAAATAPSTATATGQKRKAASPPPPASAPAVPPAAKMKLAEIVNPVEDGSGSETEIEPEATK</sequence>